<dbReference type="InterPro" id="IPR024757">
    <property type="entry name" value="FtsZ_C"/>
</dbReference>
<dbReference type="SUPFAM" id="SSF55307">
    <property type="entry name" value="Tubulin C-terminal domain-like"/>
    <property type="match status" value="1"/>
</dbReference>
<dbReference type="Proteomes" id="UP000179258">
    <property type="component" value="Unassembled WGS sequence"/>
</dbReference>
<evidence type="ECO:0000259" key="6">
    <source>
        <dbReference type="SMART" id="SM00864"/>
    </source>
</evidence>
<gene>
    <name evidence="4" type="primary">ftsZ</name>
    <name evidence="8" type="ORF">A3D59_04390</name>
</gene>
<dbReference type="InterPro" id="IPR018316">
    <property type="entry name" value="Tubulin/FtsZ_2-layer-sand-dom"/>
</dbReference>
<dbReference type="Pfam" id="PF00091">
    <property type="entry name" value="Tubulin"/>
    <property type="match status" value="1"/>
</dbReference>
<feature type="domain" description="Tubulin/FtsZ GTPase" evidence="6">
    <location>
        <begin position="49"/>
        <end position="241"/>
    </location>
</feature>
<feature type="compositionally biased region" description="Basic and acidic residues" evidence="5">
    <location>
        <begin position="403"/>
        <end position="432"/>
    </location>
</feature>
<dbReference type="InterPro" id="IPR036525">
    <property type="entry name" value="Tubulin/FtsZ_GTPase_sf"/>
</dbReference>
<organism evidence="8 9">
    <name type="scientific">Candidatus Wildermuthbacteria bacterium RIFCSPHIGHO2_02_FULL_47_17</name>
    <dbReference type="NCBI Taxonomy" id="1802452"/>
    <lineage>
        <taxon>Bacteria</taxon>
        <taxon>Candidatus Wildermuthiibacteriota</taxon>
    </lineage>
</organism>
<comment type="function">
    <text evidence="4">Essential cell division protein that forms a contractile ring structure (Z ring) at the future cell division site. The regulation of the ring assembly controls the timing and the location of cell division. One of the functions of the FtsZ ring is to recruit other cell division proteins to the septum to produce a new cell wall between the dividing cells. Binds GTP and shows GTPase activity.</text>
</comment>
<name>A0A1G2R747_9BACT</name>
<evidence type="ECO:0000256" key="3">
    <source>
        <dbReference type="ARBA" id="ARBA00023134"/>
    </source>
</evidence>
<dbReference type="EMBL" id="MHTX01000017">
    <property type="protein sequence ID" value="OHA68378.1"/>
    <property type="molecule type" value="Genomic_DNA"/>
</dbReference>
<keyword evidence="2 4" id="KW-0547">Nucleotide-binding</keyword>
<feature type="binding site" evidence="4">
    <location>
        <begin position="144"/>
        <end position="146"/>
    </location>
    <ligand>
        <name>GTP</name>
        <dbReference type="ChEBI" id="CHEBI:37565"/>
    </ligand>
</feature>
<comment type="subcellular location">
    <subcellularLocation>
        <location evidence="4">Cytoplasm</location>
    </subcellularLocation>
    <text evidence="4">Assembles at midcell at the inner surface of the cytoplasmic membrane.</text>
</comment>
<dbReference type="SUPFAM" id="SSF52490">
    <property type="entry name" value="Tubulin nucleotide-binding domain-like"/>
    <property type="match status" value="1"/>
</dbReference>
<evidence type="ECO:0000256" key="1">
    <source>
        <dbReference type="ARBA" id="ARBA00009690"/>
    </source>
</evidence>
<comment type="caution">
    <text evidence="4">Lacks conserved residue(s) required for the propagation of feature annotation.</text>
</comment>
<dbReference type="GO" id="GO:0000917">
    <property type="term" value="P:division septum assembly"/>
    <property type="evidence" value="ECO:0007669"/>
    <property type="project" value="UniProtKB-KW"/>
</dbReference>
<dbReference type="HAMAP" id="MF_00909">
    <property type="entry name" value="FtsZ"/>
    <property type="match status" value="1"/>
</dbReference>
<dbReference type="GO" id="GO:0051258">
    <property type="term" value="P:protein polymerization"/>
    <property type="evidence" value="ECO:0007669"/>
    <property type="project" value="UniProtKB-UniRule"/>
</dbReference>
<comment type="caution">
    <text evidence="8">The sequence shown here is derived from an EMBL/GenBank/DDBJ whole genome shotgun (WGS) entry which is preliminary data.</text>
</comment>
<dbReference type="InterPro" id="IPR003008">
    <property type="entry name" value="Tubulin_FtsZ_GTPase"/>
</dbReference>
<dbReference type="InterPro" id="IPR000158">
    <property type="entry name" value="Cell_div_FtsZ"/>
</dbReference>
<dbReference type="GO" id="GO:0005737">
    <property type="term" value="C:cytoplasm"/>
    <property type="evidence" value="ECO:0007669"/>
    <property type="project" value="UniProtKB-SubCell"/>
</dbReference>
<evidence type="ECO:0000313" key="8">
    <source>
        <dbReference type="EMBL" id="OHA68378.1"/>
    </source>
</evidence>
<feature type="binding site" evidence="4">
    <location>
        <position position="175"/>
    </location>
    <ligand>
        <name>GTP</name>
        <dbReference type="ChEBI" id="CHEBI:37565"/>
    </ligand>
</feature>
<evidence type="ECO:0000256" key="2">
    <source>
        <dbReference type="ARBA" id="ARBA00022741"/>
    </source>
</evidence>
<evidence type="ECO:0000313" key="9">
    <source>
        <dbReference type="Proteomes" id="UP000179258"/>
    </source>
</evidence>
<dbReference type="GO" id="GO:0043093">
    <property type="term" value="P:FtsZ-dependent cytokinesis"/>
    <property type="evidence" value="ECO:0007669"/>
    <property type="project" value="UniProtKB-UniRule"/>
</dbReference>
<keyword evidence="4" id="KW-0963">Cytoplasm</keyword>
<dbReference type="InterPro" id="IPR045061">
    <property type="entry name" value="FtsZ/CetZ"/>
</dbReference>
<evidence type="ECO:0000259" key="7">
    <source>
        <dbReference type="SMART" id="SM00865"/>
    </source>
</evidence>
<comment type="subunit">
    <text evidence="4">Homodimer. Polymerizes to form a dynamic ring structure in a strictly GTP-dependent manner. Interacts directly with several other division proteins.</text>
</comment>
<evidence type="ECO:0000256" key="4">
    <source>
        <dbReference type="HAMAP-Rule" id="MF_00909"/>
    </source>
</evidence>
<dbReference type="SMART" id="SM00864">
    <property type="entry name" value="Tubulin"/>
    <property type="match status" value="1"/>
</dbReference>
<dbReference type="GO" id="GO:0032153">
    <property type="term" value="C:cell division site"/>
    <property type="evidence" value="ECO:0007669"/>
    <property type="project" value="UniProtKB-UniRule"/>
</dbReference>
<feature type="domain" description="Tubulin/FtsZ 2-layer sandwich" evidence="7">
    <location>
        <begin position="243"/>
        <end position="360"/>
    </location>
</feature>
<dbReference type="AlphaFoldDB" id="A0A1G2R747"/>
<reference evidence="8 9" key="1">
    <citation type="journal article" date="2016" name="Nat. Commun.">
        <title>Thousands of microbial genomes shed light on interconnected biogeochemical processes in an aquifer system.</title>
        <authorList>
            <person name="Anantharaman K."/>
            <person name="Brown C.T."/>
            <person name="Hug L.A."/>
            <person name="Sharon I."/>
            <person name="Castelle C.J."/>
            <person name="Probst A.J."/>
            <person name="Thomas B.C."/>
            <person name="Singh A."/>
            <person name="Wilkins M.J."/>
            <person name="Karaoz U."/>
            <person name="Brodie E.L."/>
            <person name="Williams K.H."/>
            <person name="Hubbard S.S."/>
            <person name="Banfield J.F."/>
        </authorList>
    </citation>
    <scope>NUCLEOTIDE SEQUENCE [LARGE SCALE GENOMIC DNA]</scope>
</reference>
<evidence type="ECO:0000256" key="5">
    <source>
        <dbReference type="SAM" id="MobiDB-lite"/>
    </source>
</evidence>
<protein>
    <recommendedName>
        <fullName evidence="4">Cell division protein FtsZ</fullName>
    </recommendedName>
</protein>
<accession>A0A1G2R747</accession>
<keyword evidence="3 4" id="KW-0342">GTP-binding</keyword>
<proteinExistence type="inferred from homology"/>
<sequence>MAKQKRKSGEKLKKKKAGGDKNVQRKKAVKVVAAAVKKSGGKEMLRRTKIRVIGIGGGGGTIAAEIAPYVRRVDFWTANTDSQALKKTGKICRRFLFGQKITGGLGCGSDPRMGQLAAKQAGDKITALFRGVDLCILISCLGGGTGSGAISEFARLAKEAGCITLGVFTLPFRFEGDKKMQAAKQALARTIPHLSASVIFPNEKIFQVLDAQTGFQAALSATNTILATDLKNLMETVYLPGLINIDFADLRATLAGEGKLAYLASASGEGDNRAENTCKALLAHPLNEYDARGADRILFNITSENNISVAEVEYISKTISALNPRAKIIFGISQRVIPAHGLTITLLATGVAQPAKSPENKRVKHAKKIGRKEKPAAVQTLPPPAEEKEAIKLAAKQAVAKVAKKESTGKEKKQKTEKAKMSQKKAKLEQKKRATKSRRKEETAKKTVVSKGNGAAKLIVGADANQGNDREGPFSKLRKNALDLKREAEVAEQEQLANERKWDVPAFLRRRV</sequence>
<feature type="compositionally biased region" description="Basic and acidic residues" evidence="5">
    <location>
        <begin position="7"/>
        <end position="23"/>
    </location>
</feature>
<dbReference type="InterPro" id="IPR008280">
    <property type="entry name" value="Tub_FtsZ_C"/>
</dbReference>
<dbReference type="PANTHER" id="PTHR30314:SF3">
    <property type="entry name" value="MITOCHONDRIAL DIVISION PROTEIN FSZA"/>
    <property type="match status" value="1"/>
</dbReference>
<dbReference type="PRINTS" id="PR00423">
    <property type="entry name" value="CELLDVISFTSZ"/>
</dbReference>
<feature type="region of interest" description="Disordered" evidence="5">
    <location>
        <begin position="355"/>
        <end position="384"/>
    </location>
</feature>
<dbReference type="Pfam" id="PF12327">
    <property type="entry name" value="FtsZ_C"/>
    <property type="match status" value="1"/>
</dbReference>
<feature type="region of interest" description="Disordered" evidence="5">
    <location>
        <begin position="1"/>
        <end position="25"/>
    </location>
</feature>
<dbReference type="CDD" id="cd02201">
    <property type="entry name" value="FtsZ_type1"/>
    <property type="match status" value="1"/>
</dbReference>
<dbReference type="PANTHER" id="PTHR30314">
    <property type="entry name" value="CELL DIVISION PROTEIN FTSZ-RELATED"/>
    <property type="match status" value="1"/>
</dbReference>
<feature type="binding site" evidence="4">
    <location>
        <position position="223"/>
    </location>
    <ligand>
        <name>GTP</name>
        <dbReference type="ChEBI" id="CHEBI:37565"/>
    </ligand>
</feature>
<dbReference type="GO" id="GO:0003924">
    <property type="term" value="F:GTPase activity"/>
    <property type="evidence" value="ECO:0007669"/>
    <property type="project" value="UniProtKB-UniRule"/>
</dbReference>
<feature type="compositionally biased region" description="Basic residues" evidence="5">
    <location>
        <begin position="362"/>
        <end position="371"/>
    </location>
</feature>
<feature type="binding site" evidence="4">
    <location>
        <position position="179"/>
    </location>
    <ligand>
        <name>GTP</name>
        <dbReference type="ChEBI" id="CHEBI:37565"/>
    </ligand>
</feature>
<feature type="region of interest" description="Disordered" evidence="5">
    <location>
        <begin position="402"/>
        <end position="476"/>
    </location>
</feature>
<dbReference type="SMART" id="SM00865">
    <property type="entry name" value="Tubulin_C"/>
    <property type="match status" value="1"/>
</dbReference>
<keyword evidence="4" id="KW-0131">Cell cycle</keyword>
<keyword evidence="4" id="KW-0132">Cell division</keyword>
<dbReference type="GO" id="GO:0005525">
    <property type="term" value="F:GTP binding"/>
    <property type="evidence" value="ECO:0007669"/>
    <property type="project" value="UniProtKB-UniRule"/>
</dbReference>
<comment type="similarity">
    <text evidence="1 4">Belongs to the FtsZ family.</text>
</comment>
<dbReference type="Gene3D" id="3.40.50.1440">
    <property type="entry name" value="Tubulin/FtsZ, GTPase domain"/>
    <property type="match status" value="1"/>
</dbReference>
<keyword evidence="4" id="KW-0717">Septation</keyword>